<dbReference type="GO" id="GO:0106300">
    <property type="term" value="P:protein-DNA covalent cross-linking repair"/>
    <property type="evidence" value="ECO:0007669"/>
    <property type="project" value="InterPro"/>
</dbReference>
<accession>A0A191UDJ1</accession>
<dbReference type="GO" id="GO:0003697">
    <property type="term" value="F:single-stranded DNA binding"/>
    <property type="evidence" value="ECO:0007669"/>
    <property type="project" value="InterPro"/>
</dbReference>
<dbReference type="RefSeq" id="WP_068947963.1">
    <property type="nucleotide sequence ID" value="NZ_CP015922.1"/>
</dbReference>
<keyword evidence="5" id="KW-0190">Covalent protein-DNA linkage</keyword>
<dbReference type="Gene3D" id="3.90.1680.10">
    <property type="entry name" value="SOS response associated peptidase-like"/>
    <property type="match status" value="1"/>
</dbReference>
<dbReference type="Pfam" id="PF02586">
    <property type="entry name" value="SRAP"/>
    <property type="match status" value="1"/>
</dbReference>
<evidence type="ECO:0000256" key="7">
    <source>
        <dbReference type="ARBA" id="ARBA00023239"/>
    </source>
</evidence>
<evidence type="ECO:0000313" key="9">
    <source>
        <dbReference type="EMBL" id="ANI98956.1"/>
    </source>
</evidence>
<evidence type="ECO:0000256" key="3">
    <source>
        <dbReference type="ARBA" id="ARBA00022763"/>
    </source>
</evidence>
<sequence>MCVQYLTTVNVDWVKTHFDLDLPASTAHDVFPTYPGTIILKSHNTQRTVIGPARFGLIPSWAKDEEFGRKTYNARSETVTEKPSYRHAWSKRHYALALADAFYEPCYETGKAVRTKITQANREPMAIASIWDTWTEPETGELIVSFSMLTIEANKHPVMNRCHKPEDEKRTVVPLRPELFHDWLNATPETAQALLNLESIPELVFSE</sequence>
<evidence type="ECO:0000256" key="8">
    <source>
        <dbReference type="RuleBase" id="RU364100"/>
    </source>
</evidence>
<evidence type="ECO:0000256" key="5">
    <source>
        <dbReference type="ARBA" id="ARBA00023124"/>
    </source>
</evidence>
<evidence type="ECO:0000256" key="2">
    <source>
        <dbReference type="ARBA" id="ARBA00022670"/>
    </source>
</evidence>
<keyword evidence="7" id="KW-0456">Lyase</keyword>
<dbReference type="GO" id="GO:0008233">
    <property type="term" value="F:peptidase activity"/>
    <property type="evidence" value="ECO:0007669"/>
    <property type="project" value="UniProtKB-KW"/>
</dbReference>
<dbReference type="EMBL" id="CP015922">
    <property type="protein sequence ID" value="ANI98956.1"/>
    <property type="molecule type" value="Genomic_DNA"/>
</dbReference>
<dbReference type="PANTHER" id="PTHR13604:SF0">
    <property type="entry name" value="ABASIC SITE PROCESSING PROTEIN HMCES"/>
    <property type="match status" value="1"/>
</dbReference>
<name>A0A191UDJ1_9BURK</name>
<comment type="similarity">
    <text evidence="1 8">Belongs to the SOS response-associated peptidase family.</text>
</comment>
<evidence type="ECO:0000313" key="10">
    <source>
        <dbReference type="Proteomes" id="UP000078463"/>
    </source>
</evidence>
<keyword evidence="10" id="KW-1185">Reference proteome</keyword>
<reference evidence="10" key="1">
    <citation type="submission" date="2016-05" db="EMBL/GenBank/DDBJ databases">
        <title>Polynucleobacter sp. QLW-P1FAT50C-4 genome.</title>
        <authorList>
            <person name="Hahn M.W."/>
        </authorList>
    </citation>
    <scope>NUCLEOTIDE SEQUENCE [LARGE SCALE GENOMIC DNA]</scope>
    <source>
        <strain evidence="10">QLW-P1FAT50C-4</strain>
    </source>
</reference>
<dbReference type="InterPro" id="IPR036590">
    <property type="entry name" value="SRAP-like"/>
</dbReference>
<dbReference type="KEGG" id="pwu:A8O14_01920"/>
<keyword evidence="6" id="KW-0238">DNA-binding</keyword>
<dbReference type="PANTHER" id="PTHR13604">
    <property type="entry name" value="DC12-RELATED"/>
    <property type="match status" value="1"/>
</dbReference>
<evidence type="ECO:0000256" key="6">
    <source>
        <dbReference type="ARBA" id="ARBA00023125"/>
    </source>
</evidence>
<evidence type="ECO:0000256" key="4">
    <source>
        <dbReference type="ARBA" id="ARBA00022801"/>
    </source>
</evidence>
<dbReference type="AlphaFoldDB" id="A0A191UDJ1"/>
<dbReference type="GO" id="GO:0006508">
    <property type="term" value="P:proteolysis"/>
    <property type="evidence" value="ECO:0007669"/>
    <property type="project" value="UniProtKB-KW"/>
</dbReference>
<keyword evidence="3" id="KW-0227">DNA damage</keyword>
<proteinExistence type="inferred from homology"/>
<keyword evidence="2 8" id="KW-0645">Protease</keyword>
<dbReference type="OrthoDB" id="6192129at2"/>
<evidence type="ECO:0000256" key="1">
    <source>
        <dbReference type="ARBA" id="ARBA00008136"/>
    </source>
</evidence>
<protein>
    <recommendedName>
        <fullName evidence="8">Abasic site processing protein</fullName>
        <ecNumber evidence="8">3.4.-.-</ecNumber>
    </recommendedName>
</protein>
<dbReference type="GO" id="GO:0016829">
    <property type="term" value="F:lyase activity"/>
    <property type="evidence" value="ECO:0007669"/>
    <property type="project" value="UniProtKB-KW"/>
</dbReference>
<keyword evidence="4 8" id="KW-0378">Hydrolase</keyword>
<dbReference type="EC" id="3.4.-.-" evidence="8"/>
<organism evidence="9 10">
    <name type="scientific">Polynucleobacter wuianus</name>
    <dbReference type="NCBI Taxonomy" id="1743168"/>
    <lineage>
        <taxon>Bacteria</taxon>
        <taxon>Pseudomonadati</taxon>
        <taxon>Pseudomonadota</taxon>
        <taxon>Betaproteobacteria</taxon>
        <taxon>Burkholderiales</taxon>
        <taxon>Burkholderiaceae</taxon>
        <taxon>Polynucleobacter</taxon>
    </lineage>
</organism>
<gene>
    <name evidence="9" type="ORF">A8O14_01920</name>
</gene>
<dbReference type="SUPFAM" id="SSF143081">
    <property type="entry name" value="BB1717-like"/>
    <property type="match status" value="1"/>
</dbReference>
<dbReference type="Proteomes" id="UP000078463">
    <property type="component" value="Chromosome"/>
</dbReference>
<dbReference type="InterPro" id="IPR003738">
    <property type="entry name" value="SRAP"/>
</dbReference>